<comment type="similarity">
    <text evidence="2">Belongs to the CpoB family.</text>
</comment>
<dbReference type="InterPro" id="IPR011990">
    <property type="entry name" value="TPR-like_helical_dom_sf"/>
</dbReference>
<comment type="function">
    <text evidence="2">Mediates coordination of peptidoglycan synthesis and outer membrane constriction during cell division.</text>
</comment>
<proteinExistence type="inferred from homology"/>
<sequence precursor="true">MKKHSRLLFALFLACAWFPMQQAGAALFEDDEARRHILDVRAKLKEVEQEKADKASLLVVANQNEALREEIARLRGQIEVLTNQVATLESRQKDFYLDLDTRLKRLEPQQMTVNGKEVTVEADEGQSYSRAEELFAAADYKGAVSAYSDFLKRFPKSHLAAKAQYQLGNAYYMQGDYKSALKNQSAVVRRYPKNPITPEAMLNMASCQIGLKDLASAKKTLSELVRKYPASEAAKGAKERLAQLG</sequence>
<keyword evidence="1 2" id="KW-0732">Signal</keyword>
<comment type="caution">
    <text evidence="6">The sequence shown here is derived from an EMBL/GenBank/DDBJ whole genome shotgun (WGS) entry which is preliminary data.</text>
</comment>
<dbReference type="InterPro" id="IPR019734">
    <property type="entry name" value="TPR_rpt"/>
</dbReference>
<protein>
    <recommendedName>
        <fullName evidence="2">Cell division coordinator CpoB</fullName>
    </recommendedName>
</protein>
<dbReference type="Pfam" id="PF13525">
    <property type="entry name" value="YfiO"/>
    <property type="match status" value="1"/>
</dbReference>
<dbReference type="InterPro" id="IPR014162">
    <property type="entry name" value="CpoB_C"/>
</dbReference>
<feature type="chain" id="PRO_5009991019" description="Cell division coordinator CpoB" evidence="2">
    <location>
        <begin position="26"/>
        <end position="245"/>
    </location>
</feature>
<keyword evidence="2" id="KW-0132">Cell division</keyword>
<evidence type="ECO:0000259" key="4">
    <source>
        <dbReference type="Pfam" id="PF13525"/>
    </source>
</evidence>
<dbReference type="Gene3D" id="1.25.40.10">
    <property type="entry name" value="Tetratricopeptide repeat domain"/>
    <property type="match status" value="1"/>
</dbReference>
<comment type="subcellular location">
    <subcellularLocation>
        <location evidence="2">Periplasm</location>
    </subcellularLocation>
</comment>
<dbReference type="EMBL" id="ACDP02000006">
    <property type="protein sequence ID" value="EEO28105.1"/>
    <property type="molecule type" value="Genomic_DNA"/>
</dbReference>
<evidence type="ECO:0000259" key="5">
    <source>
        <dbReference type="Pfam" id="PF16331"/>
    </source>
</evidence>
<dbReference type="PROSITE" id="PS50005">
    <property type="entry name" value="TPR"/>
    <property type="match status" value="1"/>
</dbReference>
<feature type="repeat" description="TPR" evidence="3">
    <location>
        <begin position="161"/>
        <end position="194"/>
    </location>
</feature>
<keyword evidence="2" id="KW-0131">Cell cycle</keyword>
<dbReference type="NCBIfam" id="TIGR02795">
    <property type="entry name" value="tol_pal_ybgF"/>
    <property type="match status" value="1"/>
</dbReference>
<dbReference type="SMART" id="SM00028">
    <property type="entry name" value="TPR"/>
    <property type="match status" value="3"/>
</dbReference>
<dbReference type="InterPro" id="IPR032519">
    <property type="entry name" value="YbgF_tri"/>
</dbReference>
<dbReference type="InterPro" id="IPR034706">
    <property type="entry name" value="CpoB"/>
</dbReference>
<dbReference type="HOGENOM" id="CLU_044315_1_0_4"/>
<reference evidence="6" key="1">
    <citation type="submission" date="2011-10" db="EMBL/GenBank/DDBJ databases">
        <title>The Genome Sequence of Oxalobacter formigenes HOxBLS.</title>
        <authorList>
            <consortium name="The Broad Institute Genome Sequencing Platform"/>
            <person name="Earl A."/>
            <person name="Ward D."/>
            <person name="Feldgarden M."/>
            <person name="Gevers D."/>
            <person name="Allison M.J."/>
            <person name="Humphrey S."/>
            <person name="Young S.K."/>
            <person name="Zeng Q."/>
            <person name="Gargeya S."/>
            <person name="Fitzgerald M."/>
            <person name="Haas B."/>
            <person name="Abouelleil A."/>
            <person name="Alvarado L."/>
            <person name="Arachchi H.M."/>
            <person name="Berlin A."/>
            <person name="Brown A."/>
            <person name="Chapman S.B."/>
            <person name="Chen Z."/>
            <person name="Dunbar C."/>
            <person name="Freedman E."/>
            <person name="Gearin G."/>
            <person name="Goldberg J."/>
            <person name="Griggs A."/>
            <person name="Gujja S."/>
            <person name="Heiman D."/>
            <person name="Howarth C."/>
            <person name="Larson L."/>
            <person name="Lui A."/>
            <person name="MacDonald P.J.P."/>
            <person name="Montmayeur A."/>
            <person name="Murphy C."/>
            <person name="Neiman D."/>
            <person name="Pearson M."/>
            <person name="Priest M."/>
            <person name="Roberts A."/>
            <person name="Saif S."/>
            <person name="Shea T."/>
            <person name="Shenoy N."/>
            <person name="Sisk P."/>
            <person name="Stolte C."/>
            <person name="Sykes S."/>
            <person name="Wortman J."/>
            <person name="Nusbaum C."/>
            <person name="Birren B."/>
        </authorList>
    </citation>
    <scope>NUCLEOTIDE SEQUENCE [LARGE SCALE GENOMIC DNA]</scope>
    <source>
        <strain evidence="6">HOxBLS</strain>
    </source>
</reference>
<keyword evidence="3" id="KW-0802">TPR repeat</keyword>
<dbReference type="GO" id="GO:0030288">
    <property type="term" value="C:outer membrane-bounded periplasmic space"/>
    <property type="evidence" value="ECO:0007669"/>
    <property type="project" value="UniProtKB-UniRule"/>
</dbReference>
<keyword evidence="7" id="KW-1185">Reference proteome</keyword>
<evidence type="ECO:0000313" key="6">
    <source>
        <dbReference type="EMBL" id="EEO28105.1"/>
    </source>
</evidence>
<organism evidence="6 7">
    <name type="scientific">Oxalobacter paraformigenes</name>
    <dbReference type="NCBI Taxonomy" id="556268"/>
    <lineage>
        <taxon>Bacteria</taxon>
        <taxon>Pseudomonadati</taxon>
        <taxon>Pseudomonadota</taxon>
        <taxon>Betaproteobacteria</taxon>
        <taxon>Burkholderiales</taxon>
        <taxon>Oxalobacteraceae</taxon>
        <taxon>Oxalobacter</taxon>
    </lineage>
</organism>
<dbReference type="Pfam" id="PF16331">
    <property type="entry name" value="TolA_bind_tri"/>
    <property type="match status" value="1"/>
</dbReference>
<keyword evidence="2" id="KW-0574">Periplasm</keyword>
<dbReference type="Proteomes" id="UP000003973">
    <property type="component" value="Unassembled WGS sequence"/>
</dbReference>
<evidence type="ECO:0000256" key="3">
    <source>
        <dbReference type="PROSITE-ProRule" id="PRU00339"/>
    </source>
</evidence>
<dbReference type="eggNOG" id="COG1729">
    <property type="taxonomic scope" value="Bacteria"/>
</dbReference>
<dbReference type="HAMAP" id="MF_02066">
    <property type="entry name" value="CpoB"/>
    <property type="match status" value="1"/>
</dbReference>
<dbReference type="GO" id="GO:0043093">
    <property type="term" value="P:FtsZ-dependent cytokinesis"/>
    <property type="evidence" value="ECO:0007669"/>
    <property type="project" value="UniProtKB-UniRule"/>
</dbReference>
<name>C3X4G9_9BURK</name>
<feature type="signal peptide" evidence="2">
    <location>
        <begin position="1"/>
        <end position="25"/>
    </location>
</feature>
<feature type="domain" description="YbgF trimerisation" evidence="5">
    <location>
        <begin position="42"/>
        <end position="110"/>
    </location>
</feature>
<evidence type="ECO:0000256" key="2">
    <source>
        <dbReference type="HAMAP-Rule" id="MF_02066"/>
    </source>
</evidence>
<dbReference type="RefSeq" id="WP_005877558.1">
    <property type="nucleotide sequence ID" value="NZ_CABMNL010000001.1"/>
</dbReference>
<feature type="coiled-coil region" evidence="2">
    <location>
        <begin position="30"/>
        <end position="91"/>
    </location>
</feature>
<dbReference type="GO" id="GO:0070206">
    <property type="term" value="P:protein trimerization"/>
    <property type="evidence" value="ECO:0007669"/>
    <property type="project" value="InterPro"/>
</dbReference>
<evidence type="ECO:0000256" key="1">
    <source>
        <dbReference type="ARBA" id="ARBA00022729"/>
    </source>
</evidence>
<evidence type="ECO:0000313" key="7">
    <source>
        <dbReference type="Proteomes" id="UP000003973"/>
    </source>
</evidence>
<dbReference type="AlphaFoldDB" id="C3X4G9"/>
<dbReference type="Gene3D" id="1.20.5.110">
    <property type="match status" value="1"/>
</dbReference>
<keyword evidence="2" id="KW-0175">Coiled coil</keyword>
<dbReference type="SUPFAM" id="SSF48452">
    <property type="entry name" value="TPR-like"/>
    <property type="match status" value="1"/>
</dbReference>
<feature type="domain" description="Outer membrane lipoprotein BamD-like" evidence="4">
    <location>
        <begin position="123"/>
        <end position="244"/>
    </location>
</feature>
<accession>C3X4G9</accession>
<gene>
    <name evidence="2" type="primary">cpoB</name>
    <name evidence="6" type="ORF">OFAG_01258</name>
</gene>
<dbReference type="InterPro" id="IPR039565">
    <property type="entry name" value="BamD-like"/>
</dbReference>